<dbReference type="GO" id="GO:0016504">
    <property type="term" value="F:peptidase activator activity"/>
    <property type="evidence" value="ECO:0007669"/>
    <property type="project" value="InterPro"/>
</dbReference>
<accession>A0A6H5I466</accession>
<dbReference type="InterPro" id="IPR035309">
    <property type="entry name" value="PSME4"/>
</dbReference>
<evidence type="ECO:0000313" key="3">
    <source>
        <dbReference type="Proteomes" id="UP000479190"/>
    </source>
</evidence>
<organism evidence="2 3">
    <name type="scientific">Trichogramma brassicae</name>
    <dbReference type="NCBI Taxonomy" id="86971"/>
    <lineage>
        <taxon>Eukaryota</taxon>
        <taxon>Metazoa</taxon>
        <taxon>Ecdysozoa</taxon>
        <taxon>Arthropoda</taxon>
        <taxon>Hexapoda</taxon>
        <taxon>Insecta</taxon>
        <taxon>Pterygota</taxon>
        <taxon>Neoptera</taxon>
        <taxon>Endopterygota</taxon>
        <taxon>Hymenoptera</taxon>
        <taxon>Apocrita</taxon>
        <taxon>Proctotrupomorpha</taxon>
        <taxon>Chalcidoidea</taxon>
        <taxon>Trichogrammatidae</taxon>
        <taxon>Trichogramma</taxon>
    </lineage>
</organism>
<proteinExistence type="predicted"/>
<dbReference type="OrthoDB" id="17907at2759"/>
<dbReference type="InterPro" id="IPR032430">
    <property type="entry name" value="Blm10_mid"/>
</dbReference>
<dbReference type="GO" id="GO:0010499">
    <property type="term" value="P:proteasomal ubiquitin-independent protein catabolic process"/>
    <property type="evidence" value="ECO:0007669"/>
    <property type="project" value="TreeGrafter"/>
</dbReference>
<keyword evidence="3" id="KW-1185">Reference proteome</keyword>
<dbReference type="EMBL" id="CADCXV010000663">
    <property type="protein sequence ID" value="CAB0032035.1"/>
    <property type="molecule type" value="Genomic_DNA"/>
</dbReference>
<reference evidence="2 3" key="1">
    <citation type="submission" date="2020-02" db="EMBL/GenBank/DDBJ databases">
        <authorList>
            <person name="Ferguson B K."/>
        </authorList>
    </citation>
    <scope>NUCLEOTIDE SEQUENCE [LARGE SCALE GENOMIC DNA]</scope>
</reference>
<dbReference type="GO" id="GO:0005634">
    <property type="term" value="C:nucleus"/>
    <property type="evidence" value="ECO:0007669"/>
    <property type="project" value="TreeGrafter"/>
</dbReference>
<evidence type="ECO:0000259" key="1">
    <source>
        <dbReference type="Pfam" id="PF16507"/>
    </source>
</evidence>
<dbReference type="GO" id="GO:0070628">
    <property type="term" value="F:proteasome binding"/>
    <property type="evidence" value="ECO:0007669"/>
    <property type="project" value="InterPro"/>
</dbReference>
<protein>
    <recommendedName>
        <fullName evidence="1">Proteasome activator Blm10 middle HEAT repeats region domain-containing protein</fullName>
    </recommendedName>
</protein>
<dbReference type="Pfam" id="PF16507">
    <property type="entry name" value="HEAT_PSME4_mid"/>
    <property type="match status" value="1"/>
</dbReference>
<feature type="domain" description="Proteasome activator Blm10 middle HEAT repeats region" evidence="1">
    <location>
        <begin position="127"/>
        <end position="301"/>
    </location>
</feature>
<evidence type="ECO:0000313" key="2">
    <source>
        <dbReference type="EMBL" id="CAB0032035.1"/>
    </source>
</evidence>
<dbReference type="PANTHER" id="PTHR32170">
    <property type="entry name" value="PROTEASOME ACTIVATOR COMPLEX SUBUNIT 4"/>
    <property type="match status" value="1"/>
</dbReference>
<dbReference type="PANTHER" id="PTHR32170:SF3">
    <property type="entry name" value="PROTEASOME ACTIVATOR COMPLEX SUBUNIT 4"/>
    <property type="match status" value="1"/>
</dbReference>
<sequence length="347" mass="39959">MDVVEDIADDFENYEDDTHLGYTAEVFDELVTKEEEPTRFQRANPFNKLLPYSDVLEVEADAMLADIKANLGRCVMQRDIKIGAVAWTKMLHKYIILYDLRFTKEDHIALIKLLYELMTIPNLETGLIVSFAYRLFLLLRERYQQGNKTWKPRIPDSHKLRDVDIDAFVNSLMPIVLQCIFHINRPESFGNAVQNLANLRPNVVIPRILEKIYPSIGVDIEPHKFQHAMANLMDVARPMILGSRVVNPEYAYVEGPQQVLPILFSTLSGIDLNDFIKYMYAFACLGLYATMIPIVDCSGCTAPDLTEDERLVCEQTSKFEDFVLQFMDKNICRSGSIRDRFLLIEML</sequence>
<dbReference type="Proteomes" id="UP000479190">
    <property type="component" value="Unassembled WGS sequence"/>
</dbReference>
<dbReference type="GO" id="GO:0005829">
    <property type="term" value="C:cytosol"/>
    <property type="evidence" value="ECO:0007669"/>
    <property type="project" value="TreeGrafter"/>
</dbReference>
<name>A0A6H5I466_9HYME</name>
<gene>
    <name evidence="2" type="ORF">TBRA_LOCUS3986</name>
</gene>
<dbReference type="AlphaFoldDB" id="A0A6H5I466"/>